<dbReference type="PRINTS" id="PR00111">
    <property type="entry name" value="ABHYDROLASE"/>
</dbReference>
<dbReference type="RefSeq" id="WP_188776271.1">
    <property type="nucleotide sequence ID" value="NZ_BMMB01000006.1"/>
</dbReference>
<dbReference type="PANTHER" id="PTHR43194:SF2">
    <property type="entry name" value="PEROXISOMAL MEMBRANE PROTEIN LPX1"/>
    <property type="match status" value="1"/>
</dbReference>
<dbReference type="InterPro" id="IPR029058">
    <property type="entry name" value="AB_hydrolase_fold"/>
</dbReference>
<dbReference type="InterPro" id="IPR000639">
    <property type="entry name" value="Epox_hydrolase-like"/>
</dbReference>
<evidence type="ECO:0000313" key="2">
    <source>
        <dbReference type="EMBL" id="MDR6244212.1"/>
    </source>
</evidence>
<dbReference type="PANTHER" id="PTHR43194">
    <property type="entry name" value="HYDROLASE ALPHA/BETA FOLD FAMILY"/>
    <property type="match status" value="1"/>
</dbReference>
<keyword evidence="2" id="KW-0456">Lyase</keyword>
<dbReference type="Pfam" id="PF00561">
    <property type="entry name" value="Abhydrolase_1"/>
    <property type="match status" value="1"/>
</dbReference>
<dbReference type="InterPro" id="IPR000073">
    <property type="entry name" value="AB_hydrolase_1"/>
</dbReference>
<name>A0ABU1J0R7_9BACL</name>
<dbReference type="SUPFAM" id="SSF53474">
    <property type="entry name" value="alpha/beta-Hydrolases"/>
    <property type="match status" value="1"/>
</dbReference>
<dbReference type="GO" id="GO:0070205">
    <property type="term" value="F:2-succinyl-6-hydroxy-2,4-cyclohexadiene-1-carboxylate synthase activity"/>
    <property type="evidence" value="ECO:0007669"/>
    <property type="project" value="UniProtKB-EC"/>
</dbReference>
<evidence type="ECO:0000259" key="1">
    <source>
        <dbReference type="Pfam" id="PF00561"/>
    </source>
</evidence>
<reference evidence="2 3" key="1">
    <citation type="submission" date="2023-07" db="EMBL/GenBank/DDBJ databases">
        <title>Genomic Encyclopedia of Type Strains, Phase IV (KMG-IV): sequencing the most valuable type-strain genomes for metagenomic binning, comparative biology and taxonomic classification.</title>
        <authorList>
            <person name="Goeker M."/>
        </authorList>
    </citation>
    <scope>NUCLEOTIDE SEQUENCE [LARGE SCALE GENOMIC DNA]</scope>
    <source>
        <strain evidence="2 3">DSM 22170</strain>
    </source>
</reference>
<dbReference type="InterPro" id="IPR050228">
    <property type="entry name" value="Carboxylesterase_BioH"/>
</dbReference>
<dbReference type="Gene3D" id="3.40.50.1820">
    <property type="entry name" value="alpha/beta hydrolase"/>
    <property type="match status" value="1"/>
</dbReference>
<accession>A0ABU1J0R7</accession>
<dbReference type="EMBL" id="JAVDQH010000007">
    <property type="protein sequence ID" value="MDR6244212.1"/>
    <property type="molecule type" value="Genomic_DNA"/>
</dbReference>
<organism evidence="2 3">
    <name type="scientific">Paenibacillus hunanensis</name>
    <dbReference type="NCBI Taxonomy" id="539262"/>
    <lineage>
        <taxon>Bacteria</taxon>
        <taxon>Bacillati</taxon>
        <taxon>Bacillota</taxon>
        <taxon>Bacilli</taxon>
        <taxon>Bacillales</taxon>
        <taxon>Paenibacillaceae</taxon>
        <taxon>Paenibacillus</taxon>
    </lineage>
</organism>
<evidence type="ECO:0000313" key="3">
    <source>
        <dbReference type="Proteomes" id="UP001185028"/>
    </source>
</evidence>
<comment type="caution">
    <text evidence="2">The sequence shown here is derived from an EMBL/GenBank/DDBJ whole genome shotgun (WGS) entry which is preliminary data.</text>
</comment>
<sequence length="278" mass="31676">MINIHRHTIQLREVKLFYLDTHTEGPVILCLHGRYGRAETWYDFMQQYGGQYRIIAPEHRGHGLSDKPLGRYTVEELADDACQLLDALGVEHVIVIGHSLGGQVGAYLTAAHPDKVISLAILDKAAFGPEERVSIPLEQLPEADPVTADWPLPFISRTAAEQYLRATQDTEISCQYFMKSLVETEEGVTFLFSRQAMAANILHNVSWYHILEQINCLTLVVRAHNSESLPDDEWKKMKSLLSCVMPYEMTTEDHNVHLSEPELFYRYVDNFLKVSFNA</sequence>
<dbReference type="Proteomes" id="UP001185028">
    <property type="component" value="Unassembled WGS sequence"/>
</dbReference>
<gene>
    <name evidence="2" type="ORF">JOC58_002105</name>
</gene>
<feature type="domain" description="AB hydrolase-1" evidence="1">
    <location>
        <begin position="26"/>
        <end position="135"/>
    </location>
</feature>
<proteinExistence type="predicted"/>
<dbReference type="EC" id="4.2.99.20" evidence="2"/>
<dbReference type="PRINTS" id="PR00412">
    <property type="entry name" value="EPOXHYDRLASE"/>
</dbReference>
<keyword evidence="3" id="KW-1185">Reference proteome</keyword>
<protein>
    <submittedName>
        <fullName evidence="2">2-succinyl-6-hydroxy-2, 4-cyclohexadiene-1-carboxylate synthase</fullName>
        <ecNumber evidence="2">4.2.99.20</ecNumber>
    </submittedName>
</protein>